<evidence type="ECO:0000313" key="6">
    <source>
        <dbReference type="EMBL" id="SFH13667.1"/>
    </source>
</evidence>
<evidence type="ECO:0000259" key="5">
    <source>
        <dbReference type="PROSITE" id="PS51832"/>
    </source>
</evidence>
<dbReference type="GO" id="GO:0000160">
    <property type="term" value="P:phosphorelay signal transduction system"/>
    <property type="evidence" value="ECO:0007669"/>
    <property type="project" value="InterPro"/>
</dbReference>
<dbReference type="EMBL" id="FOPM01000046">
    <property type="protein sequence ID" value="SFH13667.1"/>
    <property type="molecule type" value="Genomic_DNA"/>
</dbReference>
<dbReference type="Pfam" id="PF13487">
    <property type="entry name" value="HD_5"/>
    <property type="match status" value="1"/>
</dbReference>
<dbReference type="GO" id="GO:0009214">
    <property type="term" value="P:cyclic nucleotide catabolic process"/>
    <property type="evidence" value="ECO:0007669"/>
    <property type="project" value="UniProtKB-ARBA"/>
</dbReference>
<dbReference type="InterPro" id="IPR006674">
    <property type="entry name" value="HD_domain"/>
</dbReference>
<dbReference type="SUPFAM" id="SSF109604">
    <property type="entry name" value="HD-domain/PDEase-like"/>
    <property type="match status" value="1"/>
</dbReference>
<evidence type="ECO:0000313" key="7">
    <source>
        <dbReference type="Proteomes" id="UP000199229"/>
    </source>
</evidence>
<feature type="domain" description="HD-GYP" evidence="5">
    <location>
        <begin position="176"/>
        <end position="373"/>
    </location>
</feature>
<feature type="modified residue" description="4-aspartylphosphate" evidence="2">
    <location>
        <position position="82"/>
    </location>
</feature>
<evidence type="ECO:0000256" key="1">
    <source>
        <dbReference type="ARBA" id="ARBA00022801"/>
    </source>
</evidence>
<gene>
    <name evidence="6" type="ORF">SAMN05192565_1467</name>
</gene>
<dbReference type="CDD" id="cd00077">
    <property type="entry name" value="HDc"/>
    <property type="match status" value="1"/>
</dbReference>
<dbReference type="InterPro" id="IPR037522">
    <property type="entry name" value="HD_GYP_dom"/>
</dbReference>
<dbReference type="Pfam" id="PF00072">
    <property type="entry name" value="Response_reg"/>
    <property type="match status" value="1"/>
</dbReference>
<dbReference type="InterPro" id="IPR052020">
    <property type="entry name" value="Cyclic_di-GMP/3'3'-cGAMP_PDE"/>
</dbReference>
<keyword evidence="7" id="KW-1185">Reference proteome</keyword>
<dbReference type="PROSITE" id="PS51831">
    <property type="entry name" value="HD"/>
    <property type="match status" value="1"/>
</dbReference>
<name>A0A1I2XKQ1_9HYPH</name>
<dbReference type="PANTHER" id="PTHR45228:SF1">
    <property type="entry name" value="CYCLIC DI-GMP PHOSPHODIESTERASE TM_0186"/>
    <property type="match status" value="1"/>
</dbReference>
<organism evidence="6 7">
    <name type="scientific">Methylobacterium gossipiicola</name>
    <dbReference type="NCBI Taxonomy" id="582675"/>
    <lineage>
        <taxon>Bacteria</taxon>
        <taxon>Pseudomonadati</taxon>
        <taxon>Pseudomonadota</taxon>
        <taxon>Alphaproteobacteria</taxon>
        <taxon>Hyphomicrobiales</taxon>
        <taxon>Methylobacteriaceae</taxon>
        <taxon>Methylobacterium</taxon>
    </lineage>
</organism>
<dbReference type="FunFam" id="1.10.3210.10:FF:000018">
    <property type="entry name" value="Two-component system response regulator"/>
    <property type="match status" value="1"/>
</dbReference>
<evidence type="ECO:0000259" key="4">
    <source>
        <dbReference type="PROSITE" id="PS51831"/>
    </source>
</evidence>
<dbReference type="SUPFAM" id="SSF52172">
    <property type="entry name" value="CheY-like"/>
    <property type="match status" value="1"/>
</dbReference>
<keyword evidence="1" id="KW-0378">Hydrolase</keyword>
<dbReference type="Gene3D" id="3.40.50.2300">
    <property type="match status" value="1"/>
</dbReference>
<proteinExistence type="predicted"/>
<sequence length="374" mass="40862">MNRLQHPAASPEYADPAVMSGDEIVRALPDMRALVIDDTQSNLDHLKQVITGIGLRECHGYSDPVVAIAAAGTTAFDLIVVDYLMPVLTGLDVIRHLRGQPNHRTVPIVMITGQISEQVKLAAIEAGATDFLSKSVGRTELTARLRNLVKLSAALHWMNSQASLLEHALNVATHKLLEREEEMILRLSRAVEYRDNDTGSHTVRVAVYSRIIAEELGLSADTCRSIYLAAPLHDVGKVAISDTILLKPGRLDPDEFTRIKSHAAIGHEILAGSKSELIQLAAEIAGAHHERWDGSGYPAGLRGRLIPLAARIVAVADVFDALTTERPYKAAMPFEEALAYIDSERGKHFDPTCVSAFLSGRQRIEDAARLYADH</sequence>
<dbReference type="InterPro" id="IPR011006">
    <property type="entry name" value="CheY-like_superfamily"/>
</dbReference>
<dbReference type="AlphaFoldDB" id="A0A1I2XKQ1"/>
<dbReference type="PANTHER" id="PTHR45228">
    <property type="entry name" value="CYCLIC DI-GMP PHOSPHODIESTERASE TM_0186-RELATED"/>
    <property type="match status" value="1"/>
</dbReference>
<dbReference type="InterPro" id="IPR001789">
    <property type="entry name" value="Sig_transdc_resp-reg_receiver"/>
</dbReference>
<dbReference type="InterPro" id="IPR003607">
    <property type="entry name" value="HD/PDEase_dom"/>
</dbReference>
<dbReference type="PROSITE" id="PS51832">
    <property type="entry name" value="HD_GYP"/>
    <property type="match status" value="1"/>
</dbReference>
<protein>
    <submittedName>
        <fullName evidence="6">Putative two-component system response regulator</fullName>
    </submittedName>
</protein>
<feature type="domain" description="HD" evidence="4">
    <location>
        <begin position="198"/>
        <end position="322"/>
    </location>
</feature>
<dbReference type="RefSeq" id="WP_091975453.1">
    <property type="nucleotide sequence ID" value="NZ_FOPM01000046.1"/>
</dbReference>
<dbReference type="SMART" id="SM00448">
    <property type="entry name" value="REC"/>
    <property type="match status" value="1"/>
</dbReference>
<reference evidence="7" key="1">
    <citation type="submission" date="2016-10" db="EMBL/GenBank/DDBJ databases">
        <authorList>
            <person name="Varghese N."/>
            <person name="Submissions S."/>
        </authorList>
    </citation>
    <scope>NUCLEOTIDE SEQUENCE [LARGE SCALE GENOMIC DNA]</scope>
    <source>
        <strain evidence="7">Gh-105</strain>
    </source>
</reference>
<dbReference type="OrthoDB" id="9802066at2"/>
<evidence type="ECO:0000256" key="2">
    <source>
        <dbReference type="PROSITE-ProRule" id="PRU00169"/>
    </source>
</evidence>
<accession>A0A1I2XKQ1</accession>
<dbReference type="PROSITE" id="PS50110">
    <property type="entry name" value="RESPONSE_REGULATORY"/>
    <property type="match status" value="1"/>
</dbReference>
<dbReference type="Proteomes" id="UP000199229">
    <property type="component" value="Unassembled WGS sequence"/>
</dbReference>
<evidence type="ECO:0000259" key="3">
    <source>
        <dbReference type="PROSITE" id="PS50110"/>
    </source>
</evidence>
<dbReference type="SMART" id="SM00471">
    <property type="entry name" value="HDc"/>
    <property type="match status" value="1"/>
</dbReference>
<keyword evidence="2" id="KW-0597">Phosphoprotein</keyword>
<feature type="domain" description="Response regulatory" evidence="3">
    <location>
        <begin position="32"/>
        <end position="149"/>
    </location>
</feature>
<dbReference type="STRING" id="582675.SAMN05192565_1467"/>
<dbReference type="GO" id="GO:0004112">
    <property type="term" value="F:cyclic-nucleotide phosphodiesterase activity"/>
    <property type="evidence" value="ECO:0007669"/>
    <property type="project" value="UniProtKB-ARBA"/>
</dbReference>
<dbReference type="Gene3D" id="1.10.3210.10">
    <property type="entry name" value="Hypothetical protein af1432"/>
    <property type="match status" value="1"/>
</dbReference>